<proteinExistence type="predicted"/>
<gene>
    <name evidence="1" type="ORF">GCM10010470_09350</name>
</gene>
<name>A0ABN3V4N1_9PSEU</name>
<sequence>MLSGSSLAFLTLLAALVIPAYLGLCVLWPLKLCRACRGRGRFQSRVLRGVRVCLDCDASGLQLRAGTRALAAIRESLQARRNRNNRR</sequence>
<comment type="caution">
    <text evidence="1">The sequence shown here is derived from an EMBL/GenBank/DDBJ whole genome shotgun (WGS) entry which is preliminary data.</text>
</comment>
<reference evidence="1 2" key="1">
    <citation type="journal article" date="2019" name="Int. J. Syst. Evol. Microbiol.">
        <title>The Global Catalogue of Microorganisms (GCM) 10K type strain sequencing project: providing services to taxonomists for standard genome sequencing and annotation.</title>
        <authorList>
            <consortium name="The Broad Institute Genomics Platform"/>
            <consortium name="The Broad Institute Genome Sequencing Center for Infectious Disease"/>
            <person name="Wu L."/>
            <person name="Ma J."/>
        </authorList>
    </citation>
    <scope>NUCLEOTIDE SEQUENCE [LARGE SCALE GENOMIC DNA]</scope>
    <source>
        <strain evidence="1 2">JCM 9383</strain>
    </source>
</reference>
<dbReference type="EMBL" id="BAAAUX010000005">
    <property type="protein sequence ID" value="GAA2778256.1"/>
    <property type="molecule type" value="Genomic_DNA"/>
</dbReference>
<evidence type="ECO:0000313" key="2">
    <source>
        <dbReference type="Proteomes" id="UP001500979"/>
    </source>
</evidence>
<keyword evidence="2" id="KW-1185">Reference proteome</keyword>
<accession>A0ABN3V4N1</accession>
<dbReference type="Proteomes" id="UP001500979">
    <property type="component" value="Unassembled WGS sequence"/>
</dbReference>
<protein>
    <submittedName>
        <fullName evidence="1">Uncharacterized protein</fullName>
    </submittedName>
</protein>
<organism evidence="1 2">
    <name type="scientific">Saccharopolyspora taberi</name>
    <dbReference type="NCBI Taxonomy" id="60895"/>
    <lineage>
        <taxon>Bacteria</taxon>
        <taxon>Bacillati</taxon>
        <taxon>Actinomycetota</taxon>
        <taxon>Actinomycetes</taxon>
        <taxon>Pseudonocardiales</taxon>
        <taxon>Pseudonocardiaceae</taxon>
        <taxon>Saccharopolyspora</taxon>
    </lineage>
</organism>
<evidence type="ECO:0000313" key="1">
    <source>
        <dbReference type="EMBL" id="GAA2778256.1"/>
    </source>
</evidence>
<dbReference type="RefSeq" id="WP_344678130.1">
    <property type="nucleotide sequence ID" value="NZ_BAAAUX010000005.1"/>
</dbReference>